<keyword evidence="1" id="KW-0812">Transmembrane</keyword>
<organism evidence="2 3">
    <name type="scientific">Caenorhabditis briggsae</name>
    <dbReference type="NCBI Taxonomy" id="6238"/>
    <lineage>
        <taxon>Eukaryota</taxon>
        <taxon>Metazoa</taxon>
        <taxon>Ecdysozoa</taxon>
        <taxon>Nematoda</taxon>
        <taxon>Chromadorea</taxon>
        <taxon>Rhabditida</taxon>
        <taxon>Rhabditina</taxon>
        <taxon>Rhabditomorpha</taxon>
        <taxon>Rhabditoidea</taxon>
        <taxon>Rhabditidae</taxon>
        <taxon>Peloderinae</taxon>
        <taxon>Caenorhabditis</taxon>
    </lineage>
</organism>
<evidence type="ECO:0000313" key="2">
    <source>
        <dbReference type="EMBL" id="ULT79994.1"/>
    </source>
</evidence>
<accession>A0AAE8ZLQ2</accession>
<keyword evidence="1" id="KW-1133">Transmembrane helix</keyword>
<evidence type="ECO:0000313" key="3">
    <source>
        <dbReference type="Proteomes" id="UP000827892"/>
    </source>
</evidence>
<feature type="transmembrane region" description="Helical" evidence="1">
    <location>
        <begin position="48"/>
        <end position="69"/>
    </location>
</feature>
<keyword evidence="1" id="KW-0472">Membrane</keyword>
<sequence>MNGIRFFLRFLHSSTMFGPLLPDSSSSSTFCFYGIGSVQMMGHSRSRFVIALLLLSVLIAICVAAPPAISLQDLPAEDYPFLEEDVLDLPSDGTDAPIAEKRAVFRMGKRAMMRFGKRAVMRFGKRSVFRLG</sequence>
<reference evidence="2 3" key="1">
    <citation type="submission" date="2022-05" db="EMBL/GenBank/DDBJ databases">
        <title>Chromosome-level reference genomes for two strains of Caenorhabditis briggsae: an improved platform for comparative genomics.</title>
        <authorList>
            <person name="Stevens L."/>
            <person name="Andersen E.C."/>
        </authorList>
    </citation>
    <scope>NUCLEOTIDE SEQUENCE [LARGE SCALE GENOMIC DNA]</scope>
    <source>
        <strain evidence="2">QX1410_ONT</strain>
        <tissue evidence="2">Whole-organism</tissue>
    </source>
</reference>
<protein>
    <submittedName>
        <fullName evidence="2">Uncharacterized protein</fullName>
    </submittedName>
</protein>
<name>A0AAE8ZLQ2_CAEBR</name>
<evidence type="ECO:0000256" key="1">
    <source>
        <dbReference type="SAM" id="Phobius"/>
    </source>
</evidence>
<dbReference type="AlphaFoldDB" id="A0AAE8ZLQ2"/>
<proteinExistence type="predicted"/>
<dbReference type="Proteomes" id="UP000827892">
    <property type="component" value="Chromosome X"/>
</dbReference>
<dbReference type="EMBL" id="CP090896">
    <property type="protein sequence ID" value="ULT79994.1"/>
    <property type="molecule type" value="Genomic_DNA"/>
</dbReference>
<gene>
    <name evidence="2" type="ORF">L3Y34_010529</name>
</gene>